<accession>A0ABR7Y4B1</accession>
<sequence>MKVFDSHFHIINPDYPLTPNNGYLPYPFTVADYRNSTKMIDIRGGAIVSGSFQAFEQEYLIHALKDLGKDYVGVANIPLDMPHDELKRLDDAGVVAVRFNVNRGGSETIENVGRLSNELFDKFGWHAELYINSRELSDLKHLLLSIPSFSIDHLGLSKDGLDNLYYWAEKGVKVKATGFGRLDFEPIKVIRELYKINPDGIMFGSDLPSTRSKTPFSIKDLELLTDNFSEVELDKILFSNAYNFYKKNAAPDGVITSHPHPDQPPR</sequence>
<dbReference type="PANTHER" id="PTHR35563">
    <property type="entry name" value="BARREL METAL-DEPENDENT HYDROLASE, PUTATIVE (AFU_ORTHOLOGUE AFUA_1G16240)-RELATED"/>
    <property type="match status" value="1"/>
</dbReference>
<dbReference type="InterPro" id="IPR032466">
    <property type="entry name" value="Metal_Hydrolase"/>
</dbReference>
<dbReference type="RefSeq" id="WP_190309239.1">
    <property type="nucleotide sequence ID" value="NZ_JACNYK010000002.1"/>
</dbReference>
<gene>
    <name evidence="2" type="ORF">H8B17_11180</name>
</gene>
<reference evidence="2 3" key="1">
    <citation type="submission" date="2020-08" db="EMBL/GenBank/DDBJ databases">
        <title>Sphingobacterium sp. DN00404 isolated from aquaculture water.</title>
        <authorList>
            <person name="Zhang M."/>
        </authorList>
    </citation>
    <scope>NUCLEOTIDE SEQUENCE [LARGE SCALE GENOMIC DNA]</scope>
    <source>
        <strain evidence="2 3">KCTC 32294</strain>
    </source>
</reference>
<dbReference type="EMBL" id="JACNYK010000002">
    <property type="protein sequence ID" value="MBD1426145.1"/>
    <property type="molecule type" value="Genomic_DNA"/>
</dbReference>
<evidence type="ECO:0000313" key="3">
    <source>
        <dbReference type="Proteomes" id="UP000606494"/>
    </source>
</evidence>
<dbReference type="SUPFAM" id="SSF51556">
    <property type="entry name" value="Metallo-dependent hydrolases"/>
    <property type="match status" value="1"/>
</dbReference>
<dbReference type="Gene3D" id="3.20.20.140">
    <property type="entry name" value="Metal-dependent hydrolases"/>
    <property type="match status" value="1"/>
</dbReference>
<keyword evidence="3" id="KW-1185">Reference proteome</keyword>
<dbReference type="InterPro" id="IPR052358">
    <property type="entry name" value="Aro_Compnd_Degr_Hydrolases"/>
</dbReference>
<dbReference type="InterPro" id="IPR006680">
    <property type="entry name" value="Amidohydro-rel"/>
</dbReference>
<dbReference type="Proteomes" id="UP000606494">
    <property type="component" value="Unassembled WGS sequence"/>
</dbReference>
<feature type="domain" description="Amidohydrolase-related" evidence="1">
    <location>
        <begin position="5"/>
        <end position="246"/>
    </location>
</feature>
<dbReference type="Pfam" id="PF04909">
    <property type="entry name" value="Amidohydro_2"/>
    <property type="match status" value="1"/>
</dbReference>
<protein>
    <submittedName>
        <fullName evidence="2">Amidohydrolase family protein</fullName>
    </submittedName>
</protein>
<evidence type="ECO:0000313" key="2">
    <source>
        <dbReference type="EMBL" id="MBD1426145.1"/>
    </source>
</evidence>
<proteinExistence type="predicted"/>
<dbReference type="PANTHER" id="PTHR35563:SF2">
    <property type="entry name" value="BARREL METAL-DEPENDENT HYDROLASE, PUTATIVE (AFU_ORTHOLOGUE AFUA_1G16240)-RELATED"/>
    <property type="match status" value="1"/>
</dbReference>
<comment type="caution">
    <text evidence="2">The sequence shown here is derived from an EMBL/GenBank/DDBJ whole genome shotgun (WGS) entry which is preliminary data.</text>
</comment>
<evidence type="ECO:0000259" key="1">
    <source>
        <dbReference type="Pfam" id="PF04909"/>
    </source>
</evidence>
<name>A0ABR7Y4B1_9SPHI</name>
<organism evidence="2 3">
    <name type="scientific">Sphingobacterium arenae</name>
    <dbReference type="NCBI Taxonomy" id="1280598"/>
    <lineage>
        <taxon>Bacteria</taxon>
        <taxon>Pseudomonadati</taxon>
        <taxon>Bacteroidota</taxon>
        <taxon>Sphingobacteriia</taxon>
        <taxon>Sphingobacteriales</taxon>
        <taxon>Sphingobacteriaceae</taxon>
        <taxon>Sphingobacterium</taxon>
    </lineage>
</organism>